<evidence type="ECO:0008006" key="3">
    <source>
        <dbReference type="Google" id="ProtNLM"/>
    </source>
</evidence>
<reference evidence="1" key="2">
    <citation type="submission" date="2022-01" db="EMBL/GenBank/DDBJ databases">
        <authorList>
            <person name="Yamashiro T."/>
            <person name="Shiraishi A."/>
            <person name="Satake H."/>
            <person name="Nakayama K."/>
        </authorList>
    </citation>
    <scope>NUCLEOTIDE SEQUENCE</scope>
</reference>
<gene>
    <name evidence="1" type="ORF">Tco_0656468</name>
</gene>
<dbReference type="Proteomes" id="UP001151760">
    <property type="component" value="Unassembled WGS sequence"/>
</dbReference>
<comment type="caution">
    <text evidence="1">The sequence shown here is derived from an EMBL/GenBank/DDBJ whole genome shotgun (WGS) entry which is preliminary data.</text>
</comment>
<evidence type="ECO:0000313" key="1">
    <source>
        <dbReference type="EMBL" id="GJS61684.1"/>
    </source>
</evidence>
<accession>A0ABQ4X8V3</accession>
<dbReference type="EMBL" id="BQNB010009308">
    <property type="protein sequence ID" value="GJS61684.1"/>
    <property type="molecule type" value="Genomic_DNA"/>
</dbReference>
<evidence type="ECO:0000313" key="2">
    <source>
        <dbReference type="Proteomes" id="UP001151760"/>
    </source>
</evidence>
<protein>
    <recommendedName>
        <fullName evidence="3">Retrotransposon gag domain-containing protein</fullName>
    </recommendedName>
</protein>
<organism evidence="1 2">
    <name type="scientific">Tanacetum coccineum</name>
    <dbReference type="NCBI Taxonomy" id="301880"/>
    <lineage>
        <taxon>Eukaryota</taxon>
        <taxon>Viridiplantae</taxon>
        <taxon>Streptophyta</taxon>
        <taxon>Embryophyta</taxon>
        <taxon>Tracheophyta</taxon>
        <taxon>Spermatophyta</taxon>
        <taxon>Magnoliopsida</taxon>
        <taxon>eudicotyledons</taxon>
        <taxon>Gunneridae</taxon>
        <taxon>Pentapetalae</taxon>
        <taxon>asterids</taxon>
        <taxon>campanulids</taxon>
        <taxon>Asterales</taxon>
        <taxon>Asteraceae</taxon>
        <taxon>Asteroideae</taxon>
        <taxon>Anthemideae</taxon>
        <taxon>Anthemidinae</taxon>
        <taxon>Tanacetum</taxon>
    </lineage>
</organism>
<keyword evidence="2" id="KW-1185">Reference proteome</keyword>
<proteinExistence type="predicted"/>
<reference evidence="1" key="1">
    <citation type="journal article" date="2022" name="Int. J. Mol. Sci.">
        <title>Draft Genome of Tanacetum Coccineum: Genomic Comparison of Closely Related Tanacetum-Family Plants.</title>
        <authorList>
            <person name="Yamashiro T."/>
            <person name="Shiraishi A."/>
            <person name="Nakayama K."/>
            <person name="Satake H."/>
        </authorList>
    </citation>
    <scope>NUCLEOTIDE SEQUENCE</scope>
</reference>
<name>A0ABQ4X8V3_9ASTR</name>
<sequence length="407" mass="46917">MKDHQPHPFKTPPRNTTFPFQRYTLIFQQHQDESLYDAWTRYKDLIQKVPHHGLNLWSQIQIFFNHIDRYTQIGINYAASENLRGLSAEEAWETIEDCAQCDKQWKNPTSTIFDQTIANLKDQLVGNEVVRVKIPSCMSWLDAYDEPLGDLDIMEDKVENQSPQSTLQVLPSFEENTSPVTYPDKVEEIIGIPIEVEPLDETPLEDLSLDTCNHDIPLSSGEIPNFDELKPQPQPLPSCPSLELELGEERDPVQPIKPPSTDSFRMKEVNHLTIYTPHSPYVASFHPKDMYFCYRPCVDDPKKHYGFKLGLLGHSGSLDVDFSKLGMIEDDWELESMEVSFLGRGLNSPVRPKKVEKVKIKETHQLEHKIQQILFQHMALSHNNDVYRYYYPHLNSSVGEPSPLSVK</sequence>